<protein>
    <submittedName>
        <fullName evidence="1">Uncharacterized protein</fullName>
    </submittedName>
</protein>
<reference evidence="1" key="1">
    <citation type="submission" date="2023-04" db="EMBL/GenBank/DDBJ databases">
        <authorList>
            <person name="Vijverberg K."/>
            <person name="Xiong W."/>
            <person name="Schranz E."/>
        </authorList>
    </citation>
    <scope>NUCLEOTIDE SEQUENCE</scope>
</reference>
<dbReference type="AlphaFoldDB" id="A0AA35ZTR7"/>
<dbReference type="EMBL" id="OX465084">
    <property type="protein sequence ID" value="CAI9298740.1"/>
    <property type="molecule type" value="Genomic_DNA"/>
</dbReference>
<organism evidence="1 2">
    <name type="scientific">Lactuca saligna</name>
    <name type="common">Willowleaf lettuce</name>
    <dbReference type="NCBI Taxonomy" id="75948"/>
    <lineage>
        <taxon>Eukaryota</taxon>
        <taxon>Viridiplantae</taxon>
        <taxon>Streptophyta</taxon>
        <taxon>Embryophyta</taxon>
        <taxon>Tracheophyta</taxon>
        <taxon>Spermatophyta</taxon>
        <taxon>Magnoliopsida</taxon>
        <taxon>eudicotyledons</taxon>
        <taxon>Gunneridae</taxon>
        <taxon>Pentapetalae</taxon>
        <taxon>asterids</taxon>
        <taxon>campanulids</taxon>
        <taxon>Asterales</taxon>
        <taxon>Asteraceae</taxon>
        <taxon>Cichorioideae</taxon>
        <taxon>Cichorieae</taxon>
        <taxon>Lactucinae</taxon>
        <taxon>Lactuca</taxon>
    </lineage>
</organism>
<evidence type="ECO:0000313" key="2">
    <source>
        <dbReference type="Proteomes" id="UP001177003"/>
    </source>
</evidence>
<keyword evidence="2" id="KW-1185">Reference proteome</keyword>
<evidence type="ECO:0000313" key="1">
    <source>
        <dbReference type="EMBL" id="CAI9298740.1"/>
    </source>
</evidence>
<gene>
    <name evidence="1" type="ORF">LSALG_LOCUS37487</name>
</gene>
<accession>A0AA35ZTR7</accession>
<proteinExistence type="predicted"/>
<dbReference type="Proteomes" id="UP001177003">
    <property type="component" value="Chromosome 8"/>
</dbReference>
<sequence length="268" mass="29475">MGGRSKGDRGIGSSFNSKDTWNVDRILVPFYFTSFPDDIDSKRPWTICDKYSVVSDVYMAYKLSNLGKKFSFVGFIKFGRDNVNTSKPQVHSQISRDKGMVNGGGFGSYANVVKSGIVPDQSKNLKSIVLQDSEITNPQSLSPSNDGDVPKIENIWGRCFLEEDGEAPLAMKQVCIKTLKPSLIQDKVKLAIQGIEYIIGVCELSNWELEIIDSGESLDSDIPSLLGESDDEICFGQNNVDENFHFTHQEGKEIGEIGDGGDPIDLGS</sequence>
<name>A0AA35ZTR7_LACSI</name>